<dbReference type="RefSeq" id="WP_092468175.1">
    <property type="nucleotide sequence ID" value="NZ_FOOX01000001.1"/>
</dbReference>
<dbReference type="Gene3D" id="1.20.1050.140">
    <property type="match status" value="1"/>
</dbReference>
<evidence type="ECO:0000259" key="2">
    <source>
        <dbReference type="Pfam" id="PF02754"/>
    </source>
</evidence>
<dbReference type="OrthoDB" id="9777685at2"/>
<dbReference type="AlphaFoldDB" id="A0A1I2N7Y5"/>
<evidence type="ECO:0000313" key="3">
    <source>
        <dbReference type="EMBL" id="SFF99568.1"/>
    </source>
</evidence>
<dbReference type="GO" id="GO:0016491">
    <property type="term" value="F:oxidoreductase activity"/>
    <property type="evidence" value="ECO:0007669"/>
    <property type="project" value="UniProtKB-KW"/>
</dbReference>
<name>A0A1I2N7Y5_9FIRM</name>
<dbReference type="InterPro" id="IPR051278">
    <property type="entry name" value="HdrB/HdrD_reductase"/>
</dbReference>
<accession>A0A1I2N7Y5</accession>
<feature type="domain" description="Cysteine-rich" evidence="2">
    <location>
        <begin position="4"/>
        <end position="83"/>
    </location>
</feature>
<organism evidence="3 4">
    <name type="scientific">Desulfotruncus arcticus DSM 17038</name>
    <dbReference type="NCBI Taxonomy" id="1121424"/>
    <lineage>
        <taxon>Bacteria</taxon>
        <taxon>Bacillati</taxon>
        <taxon>Bacillota</taxon>
        <taxon>Clostridia</taxon>
        <taxon>Eubacteriales</taxon>
        <taxon>Desulfallaceae</taxon>
        <taxon>Desulfotruncus</taxon>
    </lineage>
</organism>
<keyword evidence="1" id="KW-0560">Oxidoreductase</keyword>
<dbReference type="InterPro" id="IPR004017">
    <property type="entry name" value="Cys_rich_dom"/>
</dbReference>
<gene>
    <name evidence="3" type="ORF">SAMN05660649_00397</name>
</gene>
<dbReference type="PANTHER" id="PTHR42947:SF1">
    <property type="entry name" value="COB--COM HETERODISULFIDE REDUCTASE SUBUNIT B 1"/>
    <property type="match status" value="1"/>
</dbReference>
<dbReference type="STRING" id="341036.SAMN05660649_00397"/>
<dbReference type="Proteomes" id="UP000199337">
    <property type="component" value="Unassembled WGS sequence"/>
</dbReference>
<evidence type="ECO:0000256" key="1">
    <source>
        <dbReference type="ARBA" id="ARBA00023002"/>
    </source>
</evidence>
<proteinExistence type="predicted"/>
<feature type="domain" description="Cysteine-rich" evidence="2">
    <location>
        <begin position="144"/>
        <end position="233"/>
    </location>
</feature>
<evidence type="ECO:0000313" key="4">
    <source>
        <dbReference type="Proteomes" id="UP000199337"/>
    </source>
</evidence>
<sequence length="284" mass="30929">MKLSYFPGCSLGSTAKEYDMSARAICQALGIDLVELKDWVCCGATSAHSTNHLLSIALPSRNLALAQEAGVDLAVPCSACYSRVKKADYAMRNNDDMRNEVEKIVDFKYNGKVNVYSLIEALVSTVGVDTIAKSVKKPLKGLKVVCFYGCLLVRPHEVTCFDNKENPVSLDNVMKALGAEVMPWSYKTDCCGANLGLTSSSVVQGMVGRLLDAAKEAGAMAIVTACPLCQSNLEMRRKEYSTELPAFYFTELIGMAMDLPDCNKWFNLHLIDPKPLLQSLSLAG</sequence>
<dbReference type="PANTHER" id="PTHR42947">
    <property type="entry name" value="COB--COM HETERODISULFIDE REDUCTASE SUBUNIT B 1"/>
    <property type="match status" value="1"/>
</dbReference>
<protein>
    <submittedName>
        <fullName evidence="3">Heterodisulfide reductase subunit B</fullName>
    </submittedName>
</protein>
<keyword evidence="4" id="KW-1185">Reference proteome</keyword>
<reference evidence="4" key="1">
    <citation type="submission" date="2016-10" db="EMBL/GenBank/DDBJ databases">
        <authorList>
            <person name="Varghese N."/>
            <person name="Submissions S."/>
        </authorList>
    </citation>
    <scope>NUCLEOTIDE SEQUENCE [LARGE SCALE GENOMIC DNA]</scope>
    <source>
        <strain evidence="4">DSM 17038</strain>
    </source>
</reference>
<dbReference type="Pfam" id="PF02754">
    <property type="entry name" value="CCG"/>
    <property type="match status" value="2"/>
</dbReference>
<dbReference type="EMBL" id="FOOX01000001">
    <property type="protein sequence ID" value="SFF99568.1"/>
    <property type="molecule type" value="Genomic_DNA"/>
</dbReference>